<dbReference type="InterPro" id="IPR002401">
    <property type="entry name" value="Cyt_P450_E_grp-I"/>
</dbReference>
<dbReference type="EMBL" id="LUEZ02000102">
    <property type="protein sequence ID" value="RDB18414.1"/>
    <property type="molecule type" value="Genomic_DNA"/>
</dbReference>
<dbReference type="CDD" id="cd11065">
    <property type="entry name" value="CYP64-like"/>
    <property type="match status" value="1"/>
</dbReference>
<dbReference type="GO" id="GO:0016705">
    <property type="term" value="F:oxidoreductase activity, acting on paired donors, with incorporation or reduction of molecular oxygen"/>
    <property type="evidence" value="ECO:0007669"/>
    <property type="project" value="InterPro"/>
</dbReference>
<keyword evidence="5 9" id="KW-0479">Metal-binding</keyword>
<keyword evidence="7 9" id="KW-0408">Iron</keyword>
<dbReference type="InParanoid" id="A0A369JG73"/>
<dbReference type="SUPFAM" id="SSF48264">
    <property type="entry name" value="Cytochrome P450"/>
    <property type="match status" value="1"/>
</dbReference>
<gene>
    <name evidence="12" type="ORF">Hypma_000390</name>
</gene>
<comment type="similarity">
    <text evidence="3 10">Belongs to the cytochrome P450 family.</text>
</comment>
<keyword evidence="6 10" id="KW-0560">Oxidoreductase</keyword>
<feature type="transmembrane region" description="Helical" evidence="11">
    <location>
        <begin position="6"/>
        <end position="23"/>
    </location>
</feature>
<protein>
    <recommendedName>
        <fullName evidence="14">O-methylsterigmatocystin oxidoreductase</fullName>
    </recommendedName>
</protein>
<dbReference type="Gene3D" id="1.10.630.10">
    <property type="entry name" value="Cytochrome P450"/>
    <property type="match status" value="1"/>
</dbReference>
<dbReference type="OrthoDB" id="2789670at2759"/>
<dbReference type="Pfam" id="PF00067">
    <property type="entry name" value="p450"/>
    <property type="match status" value="1"/>
</dbReference>
<evidence type="ECO:0000256" key="1">
    <source>
        <dbReference type="ARBA" id="ARBA00001971"/>
    </source>
</evidence>
<comment type="cofactor">
    <cofactor evidence="1 9">
        <name>heme</name>
        <dbReference type="ChEBI" id="CHEBI:30413"/>
    </cofactor>
</comment>
<evidence type="ECO:0000256" key="2">
    <source>
        <dbReference type="ARBA" id="ARBA00005179"/>
    </source>
</evidence>
<name>A0A369JG73_HYPMA</name>
<dbReference type="GO" id="GO:0004497">
    <property type="term" value="F:monooxygenase activity"/>
    <property type="evidence" value="ECO:0007669"/>
    <property type="project" value="UniProtKB-KW"/>
</dbReference>
<dbReference type="PRINTS" id="PR00463">
    <property type="entry name" value="EP450I"/>
</dbReference>
<evidence type="ECO:0000256" key="3">
    <source>
        <dbReference type="ARBA" id="ARBA00010617"/>
    </source>
</evidence>
<evidence type="ECO:0000256" key="10">
    <source>
        <dbReference type="RuleBase" id="RU000461"/>
    </source>
</evidence>
<dbReference type="InterPro" id="IPR036396">
    <property type="entry name" value="Cyt_P450_sf"/>
</dbReference>
<evidence type="ECO:0000256" key="5">
    <source>
        <dbReference type="ARBA" id="ARBA00022723"/>
    </source>
</evidence>
<organism evidence="12 13">
    <name type="scientific">Hypsizygus marmoreus</name>
    <name type="common">White beech mushroom</name>
    <name type="synonym">Agaricus marmoreus</name>
    <dbReference type="NCBI Taxonomy" id="39966"/>
    <lineage>
        <taxon>Eukaryota</taxon>
        <taxon>Fungi</taxon>
        <taxon>Dikarya</taxon>
        <taxon>Basidiomycota</taxon>
        <taxon>Agaricomycotina</taxon>
        <taxon>Agaricomycetes</taxon>
        <taxon>Agaricomycetidae</taxon>
        <taxon>Agaricales</taxon>
        <taxon>Tricholomatineae</taxon>
        <taxon>Lyophyllaceae</taxon>
        <taxon>Hypsizygus</taxon>
    </lineage>
</organism>
<dbReference type="InterPro" id="IPR050364">
    <property type="entry name" value="Cytochrome_P450_fung"/>
</dbReference>
<keyword evidence="11" id="KW-0812">Transmembrane</keyword>
<evidence type="ECO:0000256" key="4">
    <source>
        <dbReference type="ARBA" id="ARBA00022617"/>
    </source>
</evidence>
<reference evidence="12" key="1">
    <citation type="submission" date="2018-04" db="EMBL/GenBank/DDBJ databases">
        <title>Whole genome sequencing of Hypsizygus marmoreus.</title>
        <authorList>
            <person name="Choi I.-G."/>
            <person name="Min B."/>
            <person name="Kim J.-G."/>
            <person name="Kim S."/>
            <person name="Oh Y.-L."/>
            <person name="Kong W.-S."/>
            <person name="Park H."/>
            <person name="Jeong J."/>
            <person name="Song E.-S."/>
        </authorList>
    </citation>
    <scope>NUCLEOTIDE SEQUENCE [LARGE SCALE GENOMIC DNA]</scope>
    <source>
        <strain evidence="12">51987-8</strain>
    </source>
</reference>
<evidence type="ECO:0000256" key="11">
    <source>
        <dbReference type="SAM" id="Phobius"/>
    </source>
</evidence>
<keyword evidence="11" id="KW-0472">Membrane</keyword>
<evidence type="ECO:0000313" key="13">
    <source>
        <dbReference type="Proteomes" id="UP000076154"/>
    </source>
</evidence>
<dbReference type="GO" id="GO:0005506">
    <property type="term" value="F:iron ion binding"/>
    <property type="evidence" value="ECO:0007669"/>
    <property type="project" value="InterPro"/>
</dbReference>
<dbReference type="InterPro" id="IPR001128">
    <property type="entry name" value="Cyt_P450"/>
</dbReference>
<evidence type="ECO:0000313" key="12">
    <source>
        <dbReference type="EMBL" id="RDB18414.1"/>
    </source>
</evidence>
<dbReference type="Proteomes" id="UP000076154">
    <property type="component" value="Unassembled WGS sequence"/>
</dbReference>
<keyword evidence="11" id="KW-1133">Transmembrane helix</keyword>
<sequence>MFSFNAPVLVAMFSLGILGYLYFKPRRSDLPLPPGPRKLPLLGNLLDVPVNSEWETYHKWSEEFDSDIIHLDIAGTSVVILDTDEVAMDLLERRSSIYSSRPRFPMLNELSGYNFHFAFMEYGDEWREHRRIFHQSFYPAAVKRFRPRILKNTHTFLRYVLNKPDVDICKRLHHLAGANILDIVYGLDVLPENDPYILASEEGMQAIRVAGVPGAFLVDAFPILAHLPGWISFQRLAKKWRKIALTMISISFDGAMEKIQAGGSVPSLVSESMECADDIQNPQHREAVIKSTAGTAYIAATDTTVSSISSAILALLANPAILKKAQQEIDSVVAPGQLPDFDDHDSLPYVAAIVKEALRWREVTPIGAPHLLIVDDEYKGYKLPAGSIVISNVWAMLHKESTYPDPFTFNPERFLKDGQLDPSVKDPAHAAFGFGRRICPGRHMAYDAIWIAIASMIAAFDITKPVDADGNIVEPTYEYLLGLVCLPVHFKSVIKPRSMDKEASIRATATHEY</sequence>
<dbReference type="InterPro" id="IPR017972">
    <property type="entry name" value="Cyt_P450_CS"/>
</dbReference>
<accession>A0A369JG73</accession>
<evidence type="ECO:0000256" key="8">
    <source>
        <dbReference type="ARBA" id="ARBA00023033"/>
    </source>
</evidence>
<keyword evidence="4 9" id="KW-0349">Heme</keyword>
<dbReference type="PROSITE" id="PS00086">
    <property type="entry name" value="CYTOCHROME_P450"/>
    <property type="match status" value="1"/>
</dbReference>
<evidence type="ECO:0000256" key="6">
    <source>
        <dbReference type="ARBA" id="ARBA00023002"/>
    </source>
</evidence>
<dbReference type="PANTHER" id="PTHR46300:SF7">
    <property type="entry name" value="P450, PUTATIVE (EUROFUNG)-RELATED"/>
    <property type="match status" value="1"/>
</dbReference>
<evidence type="ECO:0008006" key="14">
    <source>
        <dbReference type="Google" id="ProtNLM"/>
    </source>
</evidence>
<dbReference type="AlphaFoldDB" id="A0A369JG73"/>
<dbReference type="PANTHER" id="PTHR46300">
    <property type="entry name" value="P450, PUTATIVE (EUROFUNG)-RELATED-RELATED"/>
    <property type="match status" value="1"/>
</dbReference>
<keyword evidence="8 10" id="KW-0503">Monooxygenase</keyword>
<dbReference type="STRING" id="39966.A0A369JG73"/>
<keyword evidence="13" id="KW-1185">Reference proteome</keyword>
<evidence type="ECO:0000256" key="9">
    <source>
        <dbReference type="PIRSR" id="PIRSR602401-1"/>
    </source>
</evidence>
<dbReference type="PRINTS" id="PR00385">
    <property type="entry name" value="P450"/>
</dbReference>
<feature type="binding site" description="axial binding residue" evidence="9">
    <location>
        <position position="439"/>
    </location>
    <ligand>
        <name>heme</name>
        <dbReference type="ChEBI" id="CHEBI:30413"/>
    </ligand>
    <ligandPart>
        <name>Fe</name>
        <dbReference type="ChEBI" id="CHEBI:18248"/>
    </ligandPart>
</feature>
<comment type="caution">
    <text evidence="12">The sequence shown here is derived from an EMBL/GenBank/DDBJ whole genome shotgun (WGS) entry which is preliminary data.</text>
</comment>
<comment type="pathway">
    <text evidence="2">Secondary metabolite biosynthesis.</text>
</comment>
<proteinExistence type="inferred from homology"/>
<evidence type="ECO:0000256" key="7">
    <source>
        <dbReference type="ARBA" id="ARBA00023004"/>
    </source>
</evidence>
<dbReference type="GO" id="GO:0020037">
    <property type="term" value="F:heme binding"/>
    <property type="evidence" value="ECO:0007669"/>
    <property type="project" value="InterPro"/>
</dbReference>